<dbReference type="RefSeq" id="WP_147146665.1">
    <property type="nucleotide sequence ID" value="NZ_BJXN01000006.1"/>
</dbReference>
<comment type="caution">
    <text evidence="3">The sequence shown here is derived from an EMBL/GenBank/DDBJ whole genome shotgun (WGS) entry which is preliminary data.</text>
</comment>
<dbReference type="InterPro" id="IPR050126">
    <property type="entry name" value="Ap4A_hydrolase"/>
</dbReference>
<dbReference type="PANTHER" id="PTHR42850:SF2">
    <property type="entry name" value="BLL5683 PROTEIN"/>
    <property type="match status" value="1"/>
</dbReference>
<dbReference type="GO" id="GO:0005737">
    <property type="term" value="C:cytoplasm"/>
    <property type="evidence" value="ECO:0007669"/>
    <property type="project" value="TreeGrafter"/>
</dbReference>
<dbReference type="Gene3D" id="3.60.21.10">
    <property type="match status" value="1"/>
</dbReference>
<dbReference type="CDD" id="cd00838">
    <property type="entry name" value="MPP_superfamily"/>
    <property type="match status" value="1"/>
</dbReference>
<dbReference type="PANTHER" id="PTHR42850">
    <property type="entry name" value="METALLOPHOSPHOESTERASE"/>
    <property type="match status" value="1"/>
</dbReference>
<dbReference type="InterPro" id="IPR029052">
    <property type="entry name" value="Metallo-depent_PP-like"/>
</dbReference>
<dbReference type="AlphaFoldDB" id="A0A511RJ26"/>
<dbReference type="Pfam" id="PF12850">
    <property type="entry name" value="Metallophos_2"/>
    <property type="match status" value="1"/>
</dbReference>
<evidence type="ECO:0000259" key="2">
    <source>
        <dbReference type="Pfam" id="PF12850"/>
    </source>
</evidence>
<name>A0A511RJ26_9DEIN</name>
<dbReference type="PIRSF" id="PIRSF000883">
    <property type="entry name" value="Pesterase_MJ0912"/>
    <property type="match status" value="1"/>
</dbReference>
<accession>A0A511RJ26</accession>
<sequence>MRLGLFSDVHANFPALEATLGTLDEEGVDFLLCLGDVVGYGPHPREVVQLLRRRNIVCTLGSSDANLAFPFAKTEREGVADEILDWTREQLTDEELHWLRYLPVTYRLHTPFGRLRGFHGLPYQPEKRFPLSKPSAELIPVFERLSSRIVVTGGSHVPFHRQVGDYWLIDPGSVGMTLGGEPGADAMILTIAEDAVEVETLKIDYDIGQTVFDVQAWGLPDVVAQAIRNGGLAEEL</sequence>
<dbReference type="GO" id="GO:0016791">
    <property type="term" value="F:phosphatase activity"/>
    <property type="evidence" value="ECO:0007669"/>
    <property type="project" value="TreeGrafter"/>
</dbReference>
<dbReference type="EMBL" id="BJXN01000006">
    <property type="protein sequence ID" value="GEM89649.1"/>
    <property type="molecule type" value="Genomic_DNA"/>
</dbReference>
<dbReference type="SUPFAM" id="SSF56300">
    <property type="entry name" value="Metallo-dependent phosphatases"/>
    <property type="match status" value="1"/>
</dbReference>
<comment type="similarity">
    <text evidence="1">Belongs to the metallophosphoesterase superfamily. YfcE family.</text>
</comment>
<dbReference type="OrthoDB" id="9800565at2"/>
<dbReference type="InterPro" id="IPR011152">
    <property type="entry name" value="Pesterase_MJ0912"/>
</dbReference>
<proteinExistence type="inferred from homology"/>
<evidence type="ECO:0000256" key="1">
    <source>
        <dbReference type="ARBA" id="ARBA00008950"/>
    </source>
</evidence>
<feature type="domain" description="Calcineurin-like phosphoesterase" evidence="2">
    <location>
        <begin position="1"/>
        <end position="192"/>
    </location>
</feature>
<evidence type="ECO:0000313" key="3">
    <source>
        <dbReference type="EMBL" id="GEM89649.1"/>
    </source>
</evidence>
<protein>
    <submittedName>
        <fullName evidence="3">Phosphoesterase</fullName>
    </submittedName>
</protein>
<reference evidence="3 4" key="1">
    <citation type="submission" date="2019-07" db="EMBL/GenBank/DDBJ databases">
        <title>Whole genome shotgun sequence of Oceanithermus desulfurans NBRC 100063.</title>
        <authorList>
            <person name="Hosoyama A."/>
            <person name="Uohara A."/>
            <person name="Ohji S."/>
            <person name="Ichikawa N."/>
        </authorList>
    </citation>
    <scope>NUCLEOTIDE SEQUENCE [LARGE SCALE GENOMIC DNA]</scope>
    <source>
        <strain evidence="3 4">NBRC 100063</strain>
    </source>
</reference>
<organism evidence="3 4">
    <name type="scientific">Oceanithermus desulfurans NBRC 100063</name>
    <dbReference type="NCBI Taxonomy" id="1227550"/>
    <lineage>
        <taxon>Bacteria</taxon>
        <taxon>Thermotogati</taxon>
        <taxon>Deinococcota</taxon>
        <taxon>Deinococci</taxon>
        <taxon>Thermales</taxon>
        <taxon>Thermaceae</taxon>
        <taxon>Oceanithermus</taxon>
    </lineage>
</organism>
<dbReference type="Proteomes" id="UP000321827">
    <property type="component" value="Unassembled WGS sequence"/>
</dbReference>
<evidence type="ECO:0000313" key="4">
    <source>
        <dbReference type="Proteomes" id="UP000321827"/>
    </source>
</evidence>
<gene>
    <name evidence="3" type="ORF">ODE01S_10830</name>
</gene>
<dbReference type="InterPro" id="IPR024654">
    <property type="entry name" value="Calcineurin-like_PHP_lpxH"/>
</dbReference>